<keyword evidence="3" id="KW-1185">Reference proteome</keyword>
<feature type="domain" description="Septin-type G" evidence="1">
    <location>
        <begin position="1"/>
        <end position="230"/>
    </location>
</feature>
<dbReference type="PROSITE" id="PS51719">
    <property type="entry name" value="G_SEPTIN"/>
    <property type="match status" value="1"/>
</dbReference>
<dbReference type="InterPro" id="IPR030379">
    <property type="entry name" value="G_SEPTIN_dom"/>
</dbReference>
<dbReference type="EMBL" id="ML002238">
    <property type="protein sequence ID" value="RKP39887.1"/>
    <property type="molecule type" value="Genomic_DNA"/>
</dbReference>
<dbReference type="Proteomes" id="UP000268162">
    <property type="component" value="Unassembled WGS sequence"/>
</dbReference>
<name>A0A4Q0A1H9_9FUNG</name>
<organism evidence="2 3">
    <name type="scientific">Dimargaris cristalligena</name>
    <dbReference type="NCBI Taxonomy" id="215637"/>
    <lineage>
        <taxon>Eukaryota</taxon>
        <taxon>Fungi</taxon>
        <taxon>Fungi incertae sedis</taxon>
        <taxon>Zoopagomycota</taxon>
        <taxon>Kickxellomycotina</taxon>
        <taxon>Dimargaritomycetes</taxon>
        <taxon>Dimargaritales</taxon>
        <taxon>Dimargaritaceae</taxon>
        <taxon>Dimargaris</taxon>
    </lineage>
</organism>
<dbReference type="SUPFAM" id="SSF52540">
    <property type="entry name" value="P-loop containing nucleoside triphosphate hydrolases"/>
    <property type="match status" value="1"/>
</dbReference>
<accession>A0A4Q0A1H9</accession>
<evidence type="ECO:0000313" key="3">
    <source>
        <dbReference type="Proteomes" id="UP000268162"/>
    </source>
</evidence>
<protein>
    <submittedName>
        <fullName evidence="2">Septin-type guanine nucleotide-binding (G) domain-containing protein</fullName>
    </submittedName>
</protein>
<proteinExistence type="predicted"/>
<sequence length="262" mass="30111">MLTDGISMQTLTVDEFDEPILLNLIDTPGWVADDNGEDAARVCTNLVAFLEEQMDSRVIEELKVRRDKYAPNLIVHACLYFMDPLHNEYRATDIPIIKELGTRVNLIPVVGKSDLITLTQKLQFQLEFINSMKRHADQVSLFDLPGDSVDANESMTGDVPLTMSRDTRTFDKHPDFLGRCYPWGRIDCMDPDQSDFAVLRTMLLESHRDMLRQHTVSSIYEEYRCRQLQSKKRDDLLQRCGSLKLRNAFNSSALELNGHRQV</sequence>
<dbReference type="PANTHER" id="PTHR18884">
    <property type="entry name" value="SEPTIN"/>
    <property type="match status" value="1"/>
</dbReference>
<gene>
    <name evidence="2" type="ORF">BJ085DRAFT_17489</name>
</gene>
<dbReference type="AlphaFoldDB" id="A0A4Q0A1H9"/>
<evidence type="ECO:0000313" key="2">
    <source>
        <dbReference type="EMBL" id="RKP39887.1"/>
    </source>
</evidence>
<dbReference type="GO" id="GO:0005525">
    <property type="term" value="F:GTP binding"/>
    <property type="evidence" value="ECO:0007669"/>
    <property type="project" value="InterPro"/>
</dbReference>
<dbReference type="STRING" id="215637.A0A4Q0A1H9"/>
<dbReference type="InterPro" id="IPR027417">
    <property type="entry name" value="P-loop_NTPase"/>
</dbReference>
<reference evidence="3" key="1">
    <citation type="journal article" date="2018" name="Nat. Microbiol.">
        <title>Leveraging single-cell genomics to expand the fungal tree of life.</title>
        <authorList>
            <person name="Ahrendt S.R."/>
            <person name="Quandt C.A."/>
            <person name="Ciobanu D."/>
            <person name="Clum A."/>
            <person name="Salamov A."/>
            <person name="Andreopoulos B."/>
            <person name="Cheng J.F."/>
            <person name="Woyke T."/>
            <person name="Pelin A."/>
            <person name="Henrissat B."/>
            <person name="Reynolds N.K."/>
            <person name="Benny G.L."/>
            <person name="Smith M.E."/>
            <person name="James T.Y."/>
            <person name="Grigoriev I.V."/>
        </authorList>
    </citation>
    <scope>NUCLEOTIDE SEQUENCE [LARGE SCALE GENOMIC DNA]</scope>
    <source>
        <strain evidence="3">RSA 468</strain>
    </source>
</reference>
<evidence type="ECO:0000259" key="1">
    <source>
        <dbReference type="PROSITE" id="PS51719"/>
    </source>
</evidence>
<dbReference type="Pfam" id="PF00735">
    <property type="entry name" value="Septin"/>
    <property type="match status" value="1"/>
</dbReference>
<dbReference type="Gene3D" id="3.40.50.300">
    <property type="entry name" value="P-loop containing nucleotide triphosphate hydrolases"/>
    <property type="match status" value="1"/>
</dbReference>